<dbReference type="GeneID" id="94301258"/>
<sequence length="214" mass="23256">MEFRDDASSAQDPPLGGAQQHGWLLSERAMKRRQGSNGPLHRGTLNGGNRTMHSGRLGRLGGTGLSTEGAVCVARVSSLVGSNNTPNTGREAWSSGSHCHPRERWAAVSTPLLGVELQGKQQVHTHLPDTLQSGHQRASWSISSCAPHVGMPYWRRQILKLHSVDQMLSSIPADAVPYCVPSDKISQPLSCFYAKLPRVQDSRRKSNQPGRGPQ</sequence>
<dbReference type="RefSeq" id="XP_067761715.1">
    <property type="nucleotide sequence ID" value="XM_067911028.1"/>
</dbReference>
<comment type="caution">
    <text evidence="2">The sequence shown here is derived from an EMBL/GenBank/DDBJ whole genome shotgun (WGS) entry which is preliminary data.</text>
</comment>
<dbReference type="KEGG" id="ssao:94301258"/>
<feature type="region of interest" description="Disordered" evidence="1">
    <location>
        <begin position="1"/>
        <end position="20"/>
    </location>
</feature>
<gene>
    <name evidence="2" type="ORF">SS50377_27235</name>
</gene>
<evidence type="ECO:0000313" key="3">
    <source>
        <dbReference type="Proteomes" id="UP000018208"/>
    </source>
</evidence>
<keyword evidence="3" id="KW-1185">Reference proteome</keyword>
<protein>
    <submittedName>
        <fullName evidence="2">Uncharacterized protein</fullName>
    </submittedName>
</protein>
<evidence type="ECO:0000256" key="1">
    <source>
        <dbReference type="SAM" id="MobiDB-lite"/>
    </source>
</evidence>
<proteinExistence type="predicted"/>
<dbReference type="EMBL" id="AUWU02000007">
    <property type="protein sequence ID" value="KAH0570942.1"/>
    <property type="molecule type" value="Genomic_DNA"/>
</dbReference>
<organism evidence="2 3">
    <name type="scientific">Spironucleus salmonicida</name>
    <dbReference type="NCBI Taxonomy" id="348837"/>
    <lineage>
        <taxon>Eukaryota</taxon>
        <taxon>Metamonada</taxon>
        <taxon>Diplomonadida</taxon>
        <taxon>Hexamitidae</taxon>
        <taxon>Hexamitinae</taxon>
        <taxon>Spironucleus</taxon>
    </lineage>
</organism>
<name>A0A9P8LN45_9EUKA</name>
<dbReference type="AlphaFoldDB" id="A0A9P8LN45"/>
<dbReference type="Proteomes" id="UP000018208">
    <property type="component" value="Unassembled WGS sequence"/>
</dbReference>
<feature type="region of interest" description="Disordered" evidence="1">
    <location>
        <begin position="32"/>
        <end position="61"/>
    </location>
</feature>
<evidence type="ECO:0000313" key="2">
    <source>
        <dbReference type="EMBL" id="KAH0570942.1"/>
    </source>
</evidence>
<reference evidence="2 3" key="1">
    <citation type="journal article" date="2014" name="PLoS Genet.">
        <title>The Genome of Spironucleus salmonicida Highlights a Fish Pathogen Adapted to Fluctuating Environments.</title>
        <authorList>
            <person name="Xu F."/>
            <person name="Jerlstrom-Hultqvist J."/>
            <person name="Einarsson E."/>
            <person name="Astvaldsson A."/>
            <person name="Svard S.G."/>
            <person name="Andersson J.O."/>
        </authorList>
    </citation>
    <scope>NUCLEOTIDE SEQUENCE [LARGE SCALE GENOMIC DNA]</scope>
    <source>
        <strain evidence="2 3">ATCC 50377</strain>
    </source>
</reference>
<accession>A0A9P8LN45</accession>